<evidence type="ECO:0000313" key="4">
    <source>
        <dbReference type="EMBL" id="KGO91808.1"/>
    </source>
</evidence>
<organism evidence="4 5">
    <name type="scientific">Flavobacterium subsaxonicum WB 4.1-42 = DSM 21790</name>
    <dbReference type="NCBI Taxonomy" id="1121898"/>
    <lineage>
        <taxon>Bacteria</taxon>
        <taxon>Pseudomonadati</taxon>
        <taxon>Bacteroidota</taxon>
        <taxon>Flavobacteriia</taxon>
        <taxon>Flavobacteriales</taxon>
        <taxon>Flavobacteriaceae</taxon>
        <taxon>Flavobacterium</taxon>
    </lineage>
</organism>
<protein>
    <recommendedName>
        <fullName evidence="3">Secretion system C-terminal sorting domain-containing protein</fullName>
    </recommendedName>
</protein>
<accession>A0A0A2MK05</accession>
<dbReference type="OrthoDB" id="9811934at2"/>
<dbReference type="InterPro" id="IPR026444">
    <property type="entry name" value="Secre_tail"/>
</dbReference>
<evidence type="ECO:0000259" key="3">
    <source>
        <dbReference type="Pfam" id="PF18962"/>
    </source>
</evidence>
<keyword evidence="5" id="KW-1185">Reference proteome</keyword>
<dbReference type="NCBIfam" id="TIGR04183">
    <property type="entry name" value="Por_Secre_tail"/>
    <property type="match status" value="1"/>
</dbReference>
<dbReference type="eggNOG" id="COG3291">
    <property type="taxonomic scope" value="Bacteria"/>
</dbReference>
<sequence>MKKFTLNALLLALFTFTNTPLQAQEPTIQWQGSYGGSGNDHAGSVQQLANGTGYVICGYGSSTDGNLSGNHGLSDGYIAVIDTQSGYPVTMHQRVLGGSNGEEIYSVIQTSDGGFIATGYSYSTDGDVSNNYGYTDAWVVKMDNELTIEWEKSYTGPNINGIGDSGYNIKQTTDGGYVICGLTGSATGNSTDWWIFKIDSTGNLQWQNAIGGGDLETAFEIHQTTDGGYIVGGHTQSGSGDVTGFHGSFDIWVVKLSSIGAIEWQKALGGSGGDQAENVIPTADGGYLVAGITDSTDGDVSESLGNGDLWVVKLDSDGTIEWEKSYGGTGMDWAYTSLQAPDGNYYIGGFTNSTNGDVTGLHGSSDFWLLKIDQEGELLWQKTYGGSSLEIIEDMYLCNDGSLVLVGWTMSSDGDVAYNHGNGDIWLVKLAPEILSTPQISKNTIGLYPNPNNGIFTISTDNLLEENASINVYSTLGQLVYSGKVTSATVSVPNLATGMYQVQLLSGKISYSQKLVIK</sequence>
<dbReference type="AlphaFoldDB" id="A0A0A2MK05"/>
<dbReference type="RefSeq" id="WP_026989839.1">
    <property type="nucleotide sequence ID" value="NZ_AUGP01000002.1"/>
</dbReference>
<reference evidence="4 5" key="1">
    <citation type="submission" date="2013-09" db="EMBL/GenBank/DDBJ databases">
        <authorList>
            <person name="Zeng Z."/>
            <person name="Chen C."/>
        </authorList>
    </citation>
    <scope>NUCLEOTIDE SEQUENCE [LARGE SCALE GENOMIC DNA]</scope>
    <source>
        <strain evidence="4 5">WB 4.1-42</strain>
    </source>
</reference>
<name>A0A0A2MK05_9FLAO</name>
<gene>
    <name evidence="4" type="ORF">Q766_16365</name>
</gene>
<evidence type="ECO:0000256" key="2">
    <source>
        <dbReference type="SAM" id="SignalP"/>
    </source>
</evidence>
<dbReference type="Proteomes" id="UP000030111">
    <property type="component" value="Unassembled WGS sequence"/>
</dbReference>
<comment type="caution">
    <text evidence="4">The sequence shown here is derived from an EMBL/GenBank/DDBJ whole genome shotgun (WGS) entry which is preliminary data.</text>
</comment>
<proteinExistence type="predicted"/>
<dbReference type="PANTHER" id="PTHR42754:SF1">
    <property type="entry name" value="LIPOPROTEIN"/>
    <property type="match status" value="1"/>
</dbReference>
<evidence type="ECO:0000313" key="5">
    <source>
        <dbReference type="Proteomes" id="UP000030111"/>
    </source>
</evidence>
<keyword evidence="1 2" id="KW-0732">Signal</keyword>
<dbReference type="STRING" id="1121898.GCA_000422725_03749"/>
<evidence type="ECO:0000256" key="1">
    <source>
        <dbReference type="ARBA" id="ARBA00022729"/>
    </source>
</evidence>
<feature type="domain" description="Secretion system C-terminal sorting" evidence="3">
    <location>
        <begin position="447"/>
        <end position="517"/>
    </location>
</feature>
<feature type="chain" id="PRO_5002003337" description="Secretion system C-terminal sorting domain-containing protein" evidence="2">
    <location>
        <begin position="24"/>
        <end position="518"/>
    </location>
</feature>
<feature type="signal peptide" evidence="2">
    <location>
        <begin position="1"/>
        <end position="23"/>
    </location>
</feature>
<dbReference type="EMBL" id="JRLY01000015">
    <property type="protein sequence ID" value="KGO91808.1"/>
    <property type="molecule type" value="Genomic_DNA"/>
</dbReference>
<dbReference type="PANTHER" id="PTHR42754">
    <property type="entry name" value="ENDOGLUCANASE"/>
    <property type="match status" value="1"/>
</dbReference>
<dbReference type="Pfam" id="PF18962">
    <property type="entry name" value="Por_Secre_tail"/>
    <property type="match status" value="1"/>
</dbReference>